<reference evidence="2 3" key="1">
    <citation type="submission" date="2019-03" db="EMBL/GenBank/DDBJ databases">
        <title>Genomic Encyclopedia of Type Strains, Phase IV (KMG-IV): sequencing the most valuable type-strain genomes for metagenomic binning, comparative biology and taxonomic classification.</title>
        <authorList>
            <person name="Goeker M."/>
        </authorList>
    </citation>
    <scope>NUCLEOTIDE SEQUENCE [LARGE SCALE GENOMIC DNA]</scope>
    <source>
        <strain evidence="2 3">DSM 1837</strain>
    </source>
</reference>
<accession>A0A4R2NGG7</accession>
<dbReference type="AlphaFoldDB" id="A0A4R2NGG7"/>
<evidence type="ECO:0000313" key="3">
    <source>
        <dbReference type="Proteomes" id="UP000295182"/>
    </source>
</evidence>
<feature type="transmembrane region" description="Helical" evidence="1">
    <location>
        <begin position="396"/>
        <end position="414"/>
    </location>
</feature>
<feature type="transmembrane region" description="Helical" evidence="1">
    <location>
        <begin position="53"/>
        <end position="70"/>
    </location>
</feature>
<keyword evidence="1" id="KW-1133">Transmembrane helix</keyword>
<dbReference type="EMBL" id="SLXH01000002">
    <property type="protein sequence ID" value="TCP20194.1"/>
    <property type="molecule type" value="Genomic_DNA"/>
</dbReference>
<feature type="transmembrane region" description="Helical" evidence="1">
    <location>
        <begin position="360"/>
        <end position="384"/>
    </location>
</feature>
<protein>
    <recommendedName>
        <fullName evidence="4">Di/tricarboxylate transporter</fullName>
    </recommendedName>
</protein>
<keyword evidence="1" id="KW-0472">Membrane</keyword>
<keyword evidence="3" id="KW-1185">Reference proteome</keyword>
<organism evidence="2 3">
    <name type="scientific">Simplicispira metamorpha</name>
    <dbReference type="NCBI Taxonomy" id="80881"/>
    <lineage>
        <taxon>Bacteria</taxon>
        <taxon>Pseudomonadati</taxon>
        <taxon>Pseudomonadota</taxon>
        <taxon>Betaproteobacteria</taxon>
        <taxon>Burkholderiales</taxon>
        <taxon>Comamonadaceae</taxon>
        <taxon>Simplicispira</taxon>
    </lineage>
</organism>
<evidence type="ECO:0000256" key="1">
    <source>
        <dbReference type="SAM" id="Phobius"/>
    </source>
</evidence>
<evidence type="ECO:0000313" key="2">
    <source>
        <dbReference type="EMBL" id="TCP20194.1"/>
    </source>
</evidence>
<feature type="transmembrane region" description="Helical" evidence="1">
    <location>
        <begin position="274"/>
        <end position="292"/>
    </location>
</feature>
<keyword evidence="1" id="KW-0812">Transmembrane</keyword>
<feature type="transmembrane region" description="Helical" evidence="1">
    <location>
        <begin position="330"/>
        <end position="348"/>
    </location>
</feature>
<gene>
    <name evidence="2" type="ORF">EV674_102162</name>
</gene>
<evidence type="ECO:0008006" key="4">
    <source>
        <dbReference type="Google" id="ProtNLM"/>
    </source>
</evidence>
<comment type="caution">
    <text evidence="2">The sequence shown here is derived from an EMBL/GenBank/DDBJ whole genome shotgun (WGS) entry which is preliminary data.</text>
</comment>
<proteinExistence type="predicted"/>
<name>A0A4R2NGG7_9BURK</name>
<feature type="transmembrane region" description="Helical" evidence="1">
    <location>
        <begin position="23"/>
        <end position="41"/>
    </location>
</feature>
<feature type="transmembrane region" description="Helical" evidence="1">
    <location>
        <begin position="426"/>
        <end position="448"/>
    </location>
</feature>
<sequence>MSVRGGSTGTVRNMPPHSLEDPMAWVVCAICALLGVLAYGFESSVLSWGLTPRQVGTWLSIALLVGLWMVPSLPPLFAVLLALLVMSLFDLAPIAVLLSGAVSDAALWWLGAFSLSVAARQSGLTGALMARALHSLQAPHTPRWPRAPAVWWLAMVFALLPSSAQARRWAYSFCLVPSSTPRQVPRDVVSAAQLGAALAWLPAQPANLLVLALLPAGGVDRFVPAYWLQHTWPLLALALAYASCVQWCARPALGGVTPLPQVVLGSRELSEDRFAVQCVVGIAAVMVLMVALQPLHGFSPGLVSLLAMVVLFATKVLTPQSYHWGVDWPLFVCATVLPGLIASFAAAIPAWGLEWGSTSLALPFLFCLRMVVPSGVAIVAALVLATSWSSVQGHDLLDTAIAVLVAFHMVDFMFRRHTGAGSQARMLVAWATVRSPVTWAGCAVYYLWWRWCGW</sequence>
<dbReference type="Proteomes" id="UP000295182">
    <property type="component" value="Unassembled WGS sequence"/>
</dbReference>